<name>A0ABW4FSK8_9PSEU</name>
<feature type="compositionally biased region" description="Gly residues" evidence="1">
    <location>
        <begin position="82"/>
        <end position="104"/>
    </location>
</feature>
<evidence type="ECO:0000313" key="3">
    <source>
        <dbReference type="EMBL" id="MFD1533496.1"/>
    </source>
</evidence>
<dbReference type="RefSeq" id="WP_343985455.1">
    <property type="nucleotide sequence ID" value="NZ_BAAAJG010000026.1"/>
</dbReference>
<keyword evidence="4" id="KW-1185">Reference proteome</keyword>
<gene>
    <name evidence="3" type="ORF">ACFSCY_29130</name>
</gene>
<reference evidence="4" key="1">
    <citation type="journal article" date="2019" name="Int. J. Syst. Evol. Microbiol.">
        <title>The Global Catalogue of Microorganisms (GCM) 10K type strain sequencing project: providing services to taxonomists for standard genome sequencing and annotation.</title>
        <authorList>
            <consortium name="The Broad Institute Genomics Platform"/>
            <consortium name="The Broad Institute Genome Sequencing Center for Infectious Disease"/>
            <person name="Wu L."/>
            <person name="Ma J."/>
        </authorList>
    </citation>
    <scope>NUCLEOTIDE SEQUENCE [LARGE SCALE GENOMIC DNA]</scope>
    <source>
        <strain evidence="4">JCM 12165</strain>
    </source>
</reference>
<accession>A0ABW4FSK8</accession>
<comment type="caution">
    <text evidence="3">The sequence shown here is derived from an EMBL/GenBank/DDBJ whole genome shotgun (WGS) entry which is preliminary data.</text>
</comment>
<feature type="region of interest" description="Disordered" evidence="1">
    <location>
        <begin position="1"/>
        <end position="28"/>
    </location>
</feature>
<evidence type="ECO:0008006" key="5">
    <source>
        <dbReference type="Google" id="ProtNLM"/>
    </source>
</evidence>
<keyword evidence="2" id="KW-1133">Transmembrane helix</keyword>
<sequence length="260" mass="25789">MTTSEPPTTESPAPPPPPPPPPPARRSRLRSRGFIIGATIVAGLLVGGVVAALLIPDRDRGWFGPGDGRGDWVTEMDHRGGPWQGGPGQGGPGQGGPWQGGPGRGGDRGGYDEGGPFASGDGPVVTGTVVSAGNGTLVVAVDGGAQRTLRTDGDTRVAGAGNNALGDLQTGERVVVRVQGTGDAATAVTVWAPQARVTGTVTALTGDRATVVSVEGLTVAADVSALSQKPAVGDVVVLTGVAADGSTIRAEGIRVLPHAS</sequence>
<feature type="compositionally biased region" description="Low complexity" evidence="1">
    <location>
        <begin position="1"/>
        <end position="11"/>
    </location>
</feature>
<proteinExistence type="predicted"/>
<feature type="region of interest" description="Disordered" evidence="1">
    <location>
        <begin position="58"/>
        <end position="121"/>
    </location>
</feature>
<evidence type="ECO:0000256" key="1">
    <source>
        <dbReference type="SAM" id="MobiDB-lite"/>
    </source>
</evidence>
<feature type="transmembrane region" description="Helical" evidence="2">
    <location>
        <begin position="34"/>
        <end position="55"/>
    </location>
</feature>
<dbReference type="EMBL" id="JBHUCP010000025">
    <property type="protein sequence ID" value="MFD1533496.1"/>
    <property type="molecule type" value="Genomic_DNA"/>
</dbReference>
<evidence type="ECO:0000313" key="4">
    <source>
        <dbReference type="Proteomes" id="UP001597145"/>
    </source>
</evidence>
<keyword evidence="2" id="KW-0812">Transmembrane</keyword>
<protein>
    <recommendedName>
        <fullName evidence="5">DUF5666 domain-containing protein</fullName>
    </recommendedName>
</protein>
<dbReference type="Proteomes" id="UP001597145">
    <property type="component" value="Unassembled WGS sequence"/>
</dbReference>
<feature type="compositionally biased region" description="Basic and acidic residues" evidence="1">
    <location>
        <begin position="68"/>
        <end position="80"/>
    </location>
</feature>
<organism evidence="3 4">
    <name type="scientific">Pseudonocardia aurantiaca</name>
    <dbReference type="NCBI Taxonomy" id="75290"/>
    <lineage>
        <taxon>Bacteria</taxon>
        <taxon>Bacillati</taxon>
        <taxon>Actinomycetota</taxon>
        <taxon>Actinomycetes</taxon>
        <taxon>Pseudonocardiales</taxon>
        <taxon>Pseudonocardiaceae</taxon>
        <taxon>Pseudonocardia</taxon>
    </lineage>
</organism>
<evidence type="ECO:0000256" key="2">
    <source>
        <dbReference type="SAM" id="Phobius"/>
    </source>
</evidence>
<keyword evidence="2" id="KW-0472">Membrane</keyword>
<feature type="compositionally biased region" description="Pro residues" evidence="1">
    <location>
        <begin position="12"/>
        <end position="24"/>
    </location>
</feature>